<evidence type="ECO:0000313" key="12">
    <source>
        <dbReference type="Proteomes" id="UP000199497"/>
    </source>
</evidence>
<keyword evidence="12" id="KW-1185">Reference proteome</keyword>
<organism evidence="11 12">
    <name type="scientific">Actinopolyspora xinjiangensis</name>
    <dbReference type="NCBI Taxonomy" id="405564"/>
    <lineage>
        <taxon>Bacteria</taxon>
        <taxon>Bacillati</taxon>
        <taxon>Actinomycetota</taxon>
        <taxon>Actinomycetes</taxon>
        <taxon>Actinopolysporales</taxon>
        <taxon>Actinopolysporaceae</taxon>
        <taxon>Actinopolyspora</taxon>
    </lineage>
</organism>
<comment type="catalytic activity">
    <reaction evidence="8">
        <text>a D-alpha-amino acid + O2 + H2O = a 2-oxocarboxylate + H2O2 + NH4(+)</text>
        <dbReference type="Rhea" id="RHEA:21816"/>
        <dbReference type="ChEBI" id="CHEBI:15377"/>
        <dbReference type="ChEBI" id="CHEBI:15379"/>
        <dbReference type="ChEBI" id="CHEBI:16240"/>
        <dbReference type="ChEBI" id="CHEBI:28938"/>
        <dbReference type="ChEBI" id="CHEBI:35179"/>
        <dbReference type="ChEBI" id="CHEBI:59871"/>
        <dbReference type="EC" id="1.4.3.3"/>
    </reaction>
    <physiologicalReaction direction="left-to-right" evidence="8">
        <dbReference type="Rhea" id="RHEA:21817"/>
    </physiologicalReaction>
</comment>
<dbReference type="AlphaFoldDB" id="A0A1H0QTZ7"/>
<evidence type="ECO:0000256" key="5">
    <source>
        <dbReference type="ARBA" id="ARBA00023002"/>
    </source>
</evidence>
<evidence type="ECO:0000256" key="7">
    <source>
        <dbReference type="ARBA" id="ARBA00039751"/>
    </source>
</evidence>
<dbReference type="Gene3D" id="3.40.50.720">
    <property type="entry name" value="NAD(P)-binding Rossmann-like Domain"/>
    <property type="match status" value="1"/>
</dbReference>
<feature type="binding site" evidence="9">
    <location>
        <position position="176"/>
    </location>
    <ligand>
        <name>FAD</name>
        <dbReference type="ChEBI" id="CHEBI:57692"/>
    </ligand>
</feature>
<keyword evidence="4 9" id="KW-0274">FAD</keyword>
<evidence type="ECO:0000259" key="10">
    <source>
        <dbReference type="Pfam" id="PF01266"/>
    </source>
</evidence>
<dbReference type="STRING" id="405564.SAMN04487905_102396"/>
<comment type="cofactor">
    <cofactor evidence="1 9">
        <name>FAD</name>
        <dbReference type="ChEBI" id="CHEBI:57692"/>
    </cofactor>
</comment>
<dbReference type="SUPFAM" id="SSF51971">
    <property type="entry name" value="Nucleotide-binding domain"/>
    <property type="match status" value="1"/>
</dbReference>
<dbReference type="InterPro" id="IPR006076">
    <property type="entry name" value="FAD-dep_OxRdtase"/>
</dbReference>
<feature type="binding site" evidence="9">
    <location>
        <begin position="43"/>
        <end position="44"/>
    </location>
    <ligand>
        <name>FAD</name>
        <dbReference type="ChEBI" id="CHEBI:57692"/>
    </ligand>
</feature>
<dbReference type="GO" id="GO:0019478">
    <property type="term" value="P:D-amino acid catabolic process"/>
    <property type="evidence" value="ECO:0007669"/>
    <property type="project" value="TreeGrafter"/>
</dbReference>
<feature type="binding site" evidence="9">
    <location>
        <position position="274"/>
    </location>
    <ligand>
        <name>D-dopa</name>
        <dbReference type="ChEBI" id="CHEBI:149689"/>
    </ligand>
</feature>
<dbReference type="EMBL" id="FNJR01000002">
    <property type="protein sequence ID" value="SDP20791.1"/>
    <property type="molecule type" value="Genomic_DNA"/>
</dbReference>
<comment type="similarity">
    <text evidence="2">Belongs to the DAMOX/DASOX family.</text>
</comment>
<dbReference type="Gene3D" id="3.30.9.10">
    <property type="entry name" value="D-Amino Acid Oxidase, subunit A, domain 2"/>
    <property type="match status" value="1"/>
</dbReference>
<dbReference type="GO" id="GO:0005737">
    <property type="term" value="C:cytoplasm"/>
    <property type="evidence" value="ECO:0007669"/>
    <property type="project" value="TreeGrafter"/>
</dbReference>
<dbReference type="Pfam" id="PF01266">
    <property type="entry name" value="DAO"/>
    <property type="match status" value="1"/>
</dbReference>
<name>A0A1H0QTZ7_9ACTN</name>
<feature type="binding site" evidence="9">
    <location>
        <position position="159"/>
    </location>
    <ligand>
        <name>FAD</name>
        <dbReference type="ChEBI" id="CHEBI:57692"/>
    </ligand>
</feature>
<sequence>MDGRSPRILVIGAGVSGLTTAVVLAERGHRVRIRTTEHPADTTSAVAGAIWGLSRLRPRERAVRWEWRSHEVFLELAHDPSTGVHLTPGTVASREPLTTSWLEETRSRTDLRECGPDELPPAFTAGVRATLPLIDMPRYLEYLLGRFHDAGGELVRSPVPSLADAAEESPVVVNCTGVGARELVGDAGVLPVLGQHVVVTNPGVAEYFVELSDTGYWASYMPHGDRLVLGGVAVPHAWDRVPNREVTAGILRRCAEIRAELRDAAVRDEIVGLRPRSETVRLHVEHYEGARIVHNYGHGGDGVAVSWGCAQEAAELALAEPGASPTG</sequence>
<dbReference type="RefSeq" id="WP_211481153.1">
    <property type="nucleotide sequence ID" value="NZ_FNJR01000002.1"/>
</dbReference>
<dbReference type="GO" id="GO:0003884">
    <property type="term" value="F:D-amino-acid oxidase activity"/>
    <property type="evidence" value="ECO:0007669"/>
    <property type="project" value="UniProtKB-EC"/>
</dbReference>
<dbReference type="InterPro" id="IPR023209">
    <property type="entry name" value="DAO"/>
</dbReference>
<evidence type="ECO:0000256" key="1">
    <source>
        <dbReference type="ARBA" id="ARBA00001974"/>
    </source>
</evidence>
<evidence type="ECO:0000313" key="11">
    <source>
        <dbReference type="EMBL" id="SDP20791.1"/>
    </source>
</evidence>
<dbReference type="GO" id="GO:0071949">
    <property type="term" value="F:FAD binding"/>
    <property type="evidence" value="ECO:0007669"/>
    <property type="project" value="InterPro"/>
</dbReference>
<evidence type="ECO:0000256" key="6">
    <source>
        <dbReference type="ARBA" id="ARBA00039101"/>
    </source>
</evidence>
<keyword evidence="3" id="KW-0285">Flavoprotein</keyword>
<dbReference type="Proteomes" id="UP000199497">
    <property type="component" value="Unassembled WGS sequence"/>
</dbReference>
<keyword evidence="5" id="KW-0560">Oxidoreductase</keyword>
<accession>A0A1H0QTZ7</accession>
<evidence type="ECO:0000256" key="3">
    <source>
        <dbReference type="ARBA" id="ARBA00022630"/>
    </source>
</evidence>
<gene>
    <name evidence="11" type="ORF">SAMN04487905_102396</name>
</gene>
<feature type="binding site" evidence="9">
    <location>
        <position position="300"/>
    </location>
    <ligand>
        <name>D-dopa</name>
        <dbReference type="ChEBI" id="CHEBI:149689"/>
    </ligand>
</feature>
<evidence type="ECO:0000256" key="8">
    <source>
        <dbReference type="ARBA" id="ARBA00049547"/>
    </source>
</evidence>
<dbReference type="InterPro" id="IPR006181">
    <property type="entry name" value="D-amino_acid_oxidase_CS"/>
</dbReference>
<dbReference type="SUPFAM" id="SSF54373">
    <property type="entry name" value="FAD-linked reductases, C-terminal domain"/>
    <property type="match status" value="1"/>
</dbReference>
<protein>
    <recommendedName>
        <fullName evidence="7">D-amino-acid oxidase</fullName>
        <ecNumber evidence="6">1.4.3.3</ecNumber>
    </recommendedName>
</protein>
<dbReference type="PIRSF" id="PIRSF000189">
    <property type="entry name" value="D-aa_oxidase"/>
    <property type="match status" value="1"/>
</dbReference>
<dbReference type="EC" id="1.4.3.3" evidence="6"/>
<reference evidence="12" key="1">
    <citation type="submission" date="2016-10" db="EMBL/GenBank/DDBJ databases">
        <authorList>
            <person name="Varghese N."/>
            <person name="Submissions S."/>
        </authorList>
    </citation>
    <scope>NUCLEOTIDE SEQUENCE [LARGE SCALE GENOMIC DNA]</scope>
    <source>
        <strain evidence="12">DSM 46732</strain>
    </source>
</reference>
<evidence type="ECO:0000256" key="9">
    <source>
        <dbReference type="PIRSR" id="PIRSR000189-1"/>
    </source>
</evidence>
<feature type="domain" description="FAD dependent oxidoreductase" evidence="10">
    <location>
        <begin position="7"/>
        <end position="316"/>
    </location>
</feature>
<evidence type="ECO:0000256" key="4">
    <source>
        <dbReference type="ARBA" id="ARBA00022827"/>
    </source>
</evidence>
<dbReference type="PANTHER" id="PTHR11530:SF11">
    <property type="entry name" value="D-ASPARTATE OXIDASE"/>
    <property type="match status" value="1"/>
</dbReference>
<evidence type="ECO:0000256" key="2">
    <source>
        <dbReference type="ARBA" id="ARBA00006730"/>
    </source>
</evidence>
<dbReference type="PANTHER" id="PTHR11530">
    <property type="entry name" value="D-AMINO ACID OXIDASE"/>
    <property type="match status" value="1"/>
</dbReference>
<dbReference type="PROSITE" id="PS00677">
    <property type="entry name" value="DAO"/>
    <property type="match status" value="1"/>
</dbReference>
<proteinExistence type="inferred from homology"/>